<keyword evidence="3" id="KW-1185">Reference proteome</keyword>
<dbReference type="AlphaFoldDB" id="A0AA35ZKT7"/>
<evidence type="ECO:0000313" key="2">
    <source>
        <dbReference type="EMBL" id="CAI9293971.1"/>
    </source>
</evidence>
<name>A0AA35ZKT7_LACSI</name>
<dbReference type="EMBL" id="OX465083">
    <property type="protein sequence ID" value="CAI9293971.1"/>
    <property type="molecule type" value="Genomic_DNA"/>
</dbReference>
<protein>
    <submittedName>
        <fullName evidence="2">Uncharacterized protein</fullName>
    </submittedName>
</protein>
<sequence>MVPIPIRYMGTTTLGKMWVLVREVGWQWRVSDDDMEPIRQVEPEHIPKPVFERHHRPRHVNLDQPQLTLRDHLGLDHPHFPHASPVVPPPAHLRGVGNDGVGTSGTYPRDTDDDNEESSKDKEDEFERSE</sequence>
<reference evidence="2" key="1">
    <citation type="submission" date="2023-04" db="EMBL/GenBank/DDBJ databases">
        <authorList>
            <person name="Vijverberg K."/>
            <person name="Xiong W."/>
            <person name="Schranz E."/>
        </authorList>
    </citation>
    <scope>NUCLEOTIDE SEQUENCE</scope>
</reference>
<feature type="region of interest" description="Disordered" evidence="1">
    <location>
        <begin position="39"/>
        <end position="59"/>
    </location>
</feature>
<proteinExistence type="predicted"/>
<dbReference type="Proteomes" id="UP001177003">
    <property type="component" value="Chromosome 7"/>
</dbReference>
<evidence type="ECO:0000256" key="1">
    <source>
        <dbReference type="SAM" id="MobiDB-lite"/>
    </source>
</evidence>
<gene>
    <name evidence="2" type="ORF">LSALG_LOCUS32966</name>
</gene>
<accession>A0AA35ZKT7</accession>
<organism evidence="2 3">
    <name type="scientific">Lactuca saligna</name>
    <name type="common">Willowleaf lettuce</name>
    <dbReference type="NCBI Taxonomy" id="75948"/>
    <lineage>
        <taxon>Eukaryota</taxon>
        <taxon>Viridiplantae</taxon>
        <taxon>Streptophyta</taxon>
        <taxon>Embryophyta</taxon>
        <taxon>Tracheophyta</taxon>
        <taxon>Spermatophyta</taxon>
        <taxon>Magnoliopsida</taxon>
        <taxon>eudicotyledons</taxon>
        <taxon>Gunneridae</taxon>
        <taxon>Pentapetalae</taxon>
        <taxon>asterids</taxon>
        <taxon>campanulids</taxon>
        <taxon>Asterales</taxon>
        <taxon>Asteraceae</taxon>
        <taxon>Cichorioideae</taxon>
        <taxon>Cichorieae</taxon>
        <taxon>Lactucinae</taxon>
        <taxon>Lactuca</taxon>
    </lineage>
</organism>
<feature type="region of interest" description="Disordered" evidence="1">
    <location>
        <begin position="72"/>
        <end position="130"/>
    </location>
</feature>
<evidence type="ECO:0000313" key="3">
    <source>
        <dbReference type="Proteomes" id="UP001177003"/>
    </source>
</evidence>
<feature type="compositionally biased region" description="Basic and acidic residues" evidence="1">
    <location>
        <begin position="117"/>
        <end position="130"/>
    </location>
</feature>
<feature type="compositionally biased region" description="Basic and acidic residues" evidence="1">
    <location>
        <begin position="39"/>
        <end position="52"/>
    </location>
</feature>